<dbReference type="OrthoDB" id="9799482at2"/>
<name>A0A494VR94_9SPHI</name>
<dbReference type="EMBL" id="CP032869">
    <property type="protein sequence ID" value="AYL98117.1"/>
    <property type="molecule type" value="Genomic_DNA"/>
</dbReference>
<dbReference type="InterPro" id="IPR036388">
    <property type="entry name" value="WH-like_DNA-bd_sf"/>
</dbReference>
<dbReference type="InterPro" id="IPR000524">
    <property type="entry name" value="Tscrpt_reg_HTH_GntR"/>
</dbReference>
<organism evidence="5 6">
    <name type="scientific">Mucilaginibacter celer</name>
    <dbReference type="NCBI Taxonomy" id="2305508"/>
    <lineage>
        <taxon>Bacteria</taxon>
        <taxon>Pseudomonadati</taxon>
        <taxon>Bacteroidota</taxon>
        <taxon>Sphingobacteriia</taxon>
        <taxon>Sphingobacteriales</taxon>
        <taxon>Sphingobacteriaceae</taxon>
        <taxon>Mucilaginibacter</taxon>
    </lineage>
</organism>
<evidence type="ECO:0000256" key="2">
    <source>
        <dbReference type="ARBA" id="ARBA00023125"/>
    </source>
</evidence>
<evidence type="ECO:0000313" key="6">
    <source>
        <dbReference type="Proteomes" id="UP000270046"/>
    </source>
</evidence>
<proteinExistence type="predicted"/>
<dbReference type="Proteomes" id="UP000270046">
    <property type="component" value="Chromosome"/>
</dbReference>
<dbReference type="CDD" id="cd07377">
    <property type="entry name" value="WHTH_GntR"/>
    <property type="match status" value="1"/>
</dbReference>
<keyword evidence="3" id="KW-0804">Transcription</keyword>
<dbReference type="PROSITE" id="PS50949">
    <property type="entry name" value="HTH_GNTR"/>
    <property type="match status" value="1"/>
</dbReference>
<accession>A0A494VR94</accession>
<dbReference type="RefSeq" id="WP_119406398.1">
    <property type="nucleotide sequence ID" value="NZ_CP032869.1"/>
</dbReference>
<dbReference type="PANTHER" id="PTHR43537:SF47">
    <property type="entry name" value="REGULATORY PROTEIN GNTR HTH"/>
    <property type="match status" value="1"/>
</dbReference>
<dbReference type="SMART" id="SM00895">
    <property type="entry name" value="FCD"/>
    <property type="match status" value="1"/>
</dbReference>
<dbReference type="AlphaFoldDB" id="A0A494VR94"/>
<dbReference type="Pfam" id="PF00392">
    <property type="entry name" value="GntR"/>
    <property type="match status" value="1"/>
</dbReference>
<keyword evidence="1" id="KW-0805">Transcription regulation</keyword>
<feature type="domain" description="HTH gntR-type" evidence="4">
    <location>
        <begin position="3"/>
        <end position="71"/>
    </location>
</feature>
<dbReference type="PRINTS" id="PR00035">
    <property type="entry name" value="HTHGNTR"/>
</dbReference>
<dbReference type="SUPFAM" id="SSF46785">
    <property type="entry name" value="Winged helix' DNA-binding domain"/>
    <property type="match status" value="1"/>
</dbReference>
<keyword evidence="6" id="KW-1185">Reference proteome</keyword>
<keyword evidence="2" id="KW-0238">DNA-binding</keyword>
<dbReference type="KEGG" id="muh:HYN43_023770"/>
<gene>
    <name evidence="5" type="ORF">HYN43_023770</name>
</gene>
<dbReference type="InterPro" id="IPR036390">
    <property type="entry name" value="WH_DNA-bd_sf"/>
</dbReference>
<protein>
    <submittedName>
        <fullName evidence="5">GntR family transcriptional regulator</fullName>
    </submittedName>
</protein>
<dbReference type="PANTHER" id="PTHR43537">
    <property type="entry name" value="TRANSCRIPTIONAL REGULATOR, GNTR FAMILY"/>
    <property type="match status" value="1"/>
</dbReference>
<reference evidence="5 6" key="1">
    <citation type="submission" date="2018-10" db="EMBL/GenBank/DDBJ databases">
        <title>Genome sequencing of Mucilaginibacter sp. HYN0043.</title>
        <authorList>
            <person name="Kim M."/>
            <person name="Yi H."/>
        </authorList>
    </citation>
    <scope>NUCLEOTIDE SEQUENCE [LARGE SCALE GENOMIC DNA]</scope>
    <source>
        <strain evidence="5 6">HYN0043</strain>
    </source>
</reference>
<evidence type="ECO:0000256" key="3">
    <source>
        <dbReference type="ARBA" id="ARBA00023163"/>
    </source>
</evidence>
<dbReference type="SMART" id="SM00345">
    <property type="entry name" value="HTH_GNTR"/>
    <property type="match status" value="1"/>
</dbReference>
<dbReference type="GO" id="GO:0003677">
    <property type="term" value="F:DNA binding"/>
    <property type="evidence" value="ECO:0007669"/>
    <property type="project" value="UniProtKB-KW"/>
</dbReference>
<evidence type="ECO:0000259" key="4">
    <source>
        <dbReference type="PROSITE" id="PS50949"/>
    </source>
</evidence>
<evidence type="ECO:0000256" key="1">
    <source>
        <dbReference type="ARBA" id="ARBA00023015"/>
    </source>
</evidence>
<dbReference type="GO" id="GO:0003700">
    <property type="term" value="F:DNA-binding transcription factor activity"/>
    <property type="evidence" value="ECO:0007669"/>
    <property type="project" value="InterPro"/>
</dbReference>
<dbReference type="Gene3D" id="1.10.10.10">
    <property type="entry name" value="Winged helix-like DNA-binding domain superfamily/Winged helix DNA-binding domain"/>
    <property type="match status" value="1"/>
</dbReference>
<dbReference type="SUPFAM" id="SSF48008">
    <property type="entry name" value="GntR ligand-binding domain-like"/>
    <property type="match status" value="1"/>
</dbReference>
<dbReference type="Pfam" id="PF07729">
    <property type="entry name" value="FCD"/>
    <property type="match status" value="1"/>
</dbReference>
<evidence type="ECO:0000313" key="5">
    <source>
        <dbReference type="EMBL" id="AYL98117.1"/>
    </source>
</evidence>
<sequence length="215" mass="24416">MAEKLSNKIIRLIKDDITAGKWKADEKLPSEYELMQLYAVGRSSIREAVKSLADAGVLRVQQGSGTFINPVAESESIEQRLKRAAFDEINGVRRMLELEIATLASQHRSANHLEEIKTRLDERKDAILANEREACINADIAFHYAIAKASLNGVLADLYQNFTHIIRDFFEKREKQGINHFAMSHHLHEALYQAIANGNTEEARQITIQILKNNY</sequence>
<dbReference type="InterPro" id="IPR008920">
    <property type="entry name" value="TF_FadR/GntR_C"/>
</dbReference>
<dbReference type="Gene3D" id="1.20.120.530">
    <property type="entry name" value="GntR ligand-binding domain-like"/>
    <property type="match status" value="1"/>
</dbReference>
<dbReference type="InterPro" id="IPR011711">
    <property type="entry name" value="GntR_C"/>
</dbReference>